<evidence type="ECO:0000256" key="1">
    <source>
        <dbReference type="ARBA" id="ARBA00004651"/>
    </source>
</evidence>
<evidence type="ECO:0000256" key="4">
    <source>
        <dbReference type="ARBA" id="ARBA00022519"/>
    </source>
</evidence>
<dbReference type="PANTHER" id="PTHR11795">
    <property type="entry name" value="BRANCHED-CHAIN AMINO ACID TRANSPORT SYSTEM PERMEASE PROTEIN LIVH"/>
    <property type="match status" value="1"/>
</dbReference>
<feature type="transmembrane region" description="Helical" evidence="10">
    <location>
        <begin position="192"/>
        <end position="214"/>
    </location>
</feature>
<keyword evidence="5 10" id="KW-0812">Transmembrane</keyword>
<evidence type="ECO:0000256" key="5">
    <source>
        <dbReference type="ARBA" id="ARBA00022692"/>
    </source>
</evidence>
<evidence type="ECO:0000256" key="8">
    <source>
        <dbReference type="ARBA" id="ARBA00023136"/>
    </source>
</evidence>
<feature type="transmembrane region" description="Helical" evidence="10">
    <location>
        <begin position="62"/>
        <end position="80"/>
    </location>
</feature>
<dbReference type="EMBL" id="CAJPVI010000014">
    <property type="protein sequence ID" value="CAG2144959.1"/>
    <property type="molecule type" value="Genomic_DNA"/>
</dbReference>
<reference evidence="11 12" key="1">
    <citation type="submission" date="2021-03" db="EMBL/GenBank/DDBJ databases">
        <authorList>
            <person name="Peeters C."/>
        </authorList>
    </citation>
    <scope>NUCLEOTIDE SEQUENCE [LARGE SCALE GENOMIC DNA]</scope>
    <source>
        <strain evidence="11 12">LMG 26411</strain>
    </source>
</reference>
<feature type="transmembrane region" description="Helical" evidence="10">
    <location>
        <begin position="220"/>
        <end position="237"/>
    </location>
</feature>
<dbReference type="InterPro" id="IPR001851">
    <property type="entry name" value="ABC_transp_permease"/>
</dbReference>
<evidence type="ECO:0000313" key="12">
    <source>
        <dbReference type="Proteomes" id="UP000672657"/>
    </source>
</evidence>
<organism evidence="11 12">
    <name type="scientific">Cupriavidus numazuensis</name>
    <dbReference type="NCBI Taxonomy" id="221992"/>
    <lineage>
        <taxon>Bacteria</taxon>
        <taxon>Pseudomonadati</taxon>
        <taxon>Pseudomonadota</taxon>
        <taxon>Betaproteobacteria</taxon>
        <taxon>Burkholderiales</taxon>
        <taxon>Burkholderiaceae</taxon>
        <taxon>Cupriavidus</taxon>
    </lineage>
</organism>
<dbReference type="PANTHER" id="PTHR11795:SF371">
    <property type="entry name" value="HIGH-AFFINITY BRANCHED-CHAIN AMINO ACID TRANSPORT SYSTEM PERMEASE PROTEIN LIVH"/>
    <property type="match status" value="1"/>
</dbReference>
<keyword evidence="4" id="KW-0997">Cell inner membrane</keyword>
<feature type="transmembrane region" description="Helical" evidence="10">
    <location>
        <begin position="142"/>
        <end position="161"/>
    </location>
</feature>
<comment type="subcellular location">
    <subcellularLocation>
        <location evidence="1">Cell membrane</location>
        <topology evidence="1">Multi-pass membrane protein</topology>
    </subcellularLocation>
</comment>
<keyword evidence="8 10" id="KW-0472">Membrane</keyword>
<evidence type="ECO:0000256" key="9">
    <source>
        <dbReference type="ARBA" id="ARBA00037998"/>
    </source>
</evidence>
<comment type="caution">
    <text evidence="11">The sequence shown here is derived from an EMBL/GenBank/DDBJ whole genome shotgun (WGS) entry which is preliminary data.</text>
</comment>
<dbReference type="InterPro" id="IPR052157">
    <property type="entry name" value="BCAA_transport_permease"/>
</dbReference>
<sequence>MELLVAQLINGLTIGSTYALVALGIVLIFSVLDVLSVAQGEIFIASAYAGFVWFYRHVSPDLVLCSAFVIVTSLAIGLVTERLAIRPALHGGHRATLITSVGVGLILSNGIQILAGPDAQPIPNDAATVALFRVAGVDVTRIALASVLALALGFGALKFMTERTRTGALVRAVAEDSETAAAMGVNVRRVRAATFAAGCVLAGMAAVLLGLKYGNLTPNLGASFSLTALTAAVIGGASRVEGAVLVSFVLGIAETLTTTYLGADFTLLVQFSLFFVVLLAMPEGIFRRTYRRAG</sequence>
<dbReference type="CDD" id="cd06582">
    <property type="entry name" value="TM_PBP1_LivH_like"/>
    <property type="match status" value="1"/>
</dbReference>
<feature type="transmembrane region" description="Helical" evidence="10">
    <location>
        <begin position="244"/>
        <end position="261"/>
    </location>
</feature>
<accession>A0ABM8TGJ0</accession>
<evidence type="ECO:0000313" key="11">
    <source>
        <dbReference type="EMBL" id="CAG2144959.1"/>
    </source>
</evidence>
<dbReference type="RefSeq" id="WP_211953726.1">
    <property type="nucleotide sequence ID" value="NZ_CAJPVI010000014.1"/>
</dbReference>
<evidence type="ECO:0000256" key="7">
    <source>
        <dbReference type="ARBA" id="ARBA00022989"/>
    </source>
</evidence>
<proteinExistence type="inferred from homology"/>
<evidence type="ECO:0000256" key="3">
    <source>
        <dbReference type="ARBA" id="ARBA00022475"/>
    </source>
</evidence>
<name>A0ABM8TGJ0_9BURK</name>
<feature type="transmembrane region" description="Helical" evidence="10">
    <location>
        <begin position="267"/>
        <end position="286"/>
    </location>
</feature>
<evidence type="ECO:0000256" key="6">
    <source>
        <dbReference type="ARBA" id="ARBA00022970"/>
    </source>
</evidence>
<evidence type="ECO:0000256" key="2">
    <source>
        <dbReference type="ARBA" id="ARBA00022448"/>
    </source>
</evidence>
<evidence type="ECO:0000256" key="10">
    <source>
        <dbReference type="SAM" id="Phobius"/>
    </source>
</evidence>
<protein>
    <submittedName>
        <fullName evidence="11">High-affinity branched-chain amino acid transport system permease protein LivH</fullName>
    </submittedName>
</protein>
<keyword evidence="12" id="KW-1185">Reference proteome</keyword>
<comment type="similarity">
    <text evidence="9">Belongs to the binding-protein-dependent transport system permease family. LivHM subfamily.</text>
</comment>
<dbReference type="Pfam" id="PF02653">
    <property type="entry name" value="BPD_transp_2"/>
    <property type="match status" value="1"/>
</dbReference>
<gene>
    <name evidence="11" type="primary">livH_10</name>
    <name evidence="11" type="ORF">LMG26411_02655</name>
</gene>
<keyword evidence="6" id="KW-0029">Amino-acid transport</keyword>
<dbReference type="Proteomes" id="UP000672657">
    <property type="component" value="Unassembled WGS sequence"/>
</dbReference>
<keyword evidence="2" id="KW-0813">Transport</keyword>
<keyword evidence="3" id="KW-1003">Cell membrane</keyword>
<keyword evidence="7 10" id="KW-1133">Transmembrane helix</keyword>
<feature type="transmembrane region" description="Helical" evidence="10">
    <location>
        <begin position="12"/>
        <end position="32"/>
    </location>
</feature>